<evidence type="ECO:0000256" key="1">
    <source>
        <dbReference type="SAM" id="MobiDB-lite"/>
    </source>
</evidence>
<name>A0A4U0TMG9_9PEZI</name>
<feature type="compositionally biased region" description="Basic and acidic residues" evidence="1">
    <location>
        <begin position="719"/>
        <end position="728"/>
    </location>
</feature>
<feature type="compositionally biased region" description="Basic and acidic residues" evidence="1">
    <location>
        <begin position="193"/>
        <end position="220"/>
    </location>
</feature>
<evidence type="ECO:0000259" key="2">
    <source>
        <dbReference type="Pfam" id="PF04212"/>
    </source>
</evidence>
<feature type="compositionally biased region" description="Low complexity" evidence="1">
    <location>
        <begin position="63"/>
        <end position="86"/>
    </location>
</feature>
<evidence type="ECO:0000313" key="3">
    <source>
        <dbReference type="EMBL" id="TKA23171.1"/>
    </source>
</evidence>
<dbReference type="EMBL" id="NAJL01000060">
    <property type="protein sequence ID" value="TKA23171.1"/>
    <property type="molecule type" value="Genomic_DNA"/>
</dbReference>
<feature type="region of interest" description="Disordered" evidence="1">
    <location>
        <begin position="525"/>
        <end position="575"/>
    </location>
</feature>
<feature type="compositionally biased region" description="Polar residues" evidence="1">
    <location>
        <begin position="29"/>
        <end position="44"/>
    </location>
</feature>
<organism evidence="3 4">
    <name type="scientific">Salinomyces thailandicus</name>
    <dbReference type="NCBI Taxonomy" id="706561"/>
    <lineage>
        <taxon>Eukaryota</taxon>
        <taxon>Fungi</taxon>
        <taxon>Dikarya</taxon>
        <taxon>Ascomycota</taxon>
        <taxon>Pezizomycotina</taxon>
        <taxon>Dothideomycetes</taxon>
        <taxon>Dothideomycetidae</taxon>
        <taxon>Mycosphaerellales</taxon>
        <taxon>Teratosphaeriaceae</taxon>
        <taxon>Salinomyces</taxon>
    </lineage>
</organism>
<feature type="compositionally biased region" description="Polar residues" evidence="1">
    <location>
        <begin position="131"/>
        <end position="147"/>
    </location>
</feature>
<feature type="compositionally biased region" description="Acidic residues" evidence="1">
    <location>
        <begin position="566"/>
        <end position="575"/>
    </location>
</feature>
<dbReference type="Gene3D" id="1.20.58.80">
    <property type="entry name" value="Phosphotransferase system, lactose/cellobiose-type IIA subunit"/>
    <property type="match status" value="1"/>
</dbReference>
<feature type="compositionally biased region" description="Basic and acidic residues" evidence="1">
    <location>
        <begin position="1048"/>
        <end position="1057"/>
    </location>
</feature>
<dbReference type="Pfam" id="PF04212">
    <property type="entry name" value="MIT"/>
    <property type="match status" value="1"/>
</dbReference>
<accession>A0A4U0TMG9</accession>
<dbReference type="InterPro" id="IPR036181">
    <property type="entry name" value="MIT_dom_sf"/>
</dbReference>
<feature type="region of interest" description="Disordered" evidence="1">
    <location>
        <begin position="305"/>
        <end position="338"/>
    </location>
</feature>
<dbReference type="AlphaFoldDB" id="A0A4U0TMG9"/>
<feature type="region of interest" description="Disordered" evidence="1">
    <location>
        <begin position="873"/>
        <end position="895"/>
    </location>
</feature>
<dbReference type="InterPro" id="IPR007330">
    <property type="entry name" value="MIT_dom"/>
</dbReference>
<dbReference type="SUPFAM" id="SSF116846">
    <property type="entry name" value="MIT domain"/>
    <property type="match status" value="1"/>
</dbReference>
<dbReference type="OrthoDB" id="2245455at2759"/>
<feature type="region of interest" description="Disordered" evidence="1">
    <location>
        <begin position="1"/>
        <end position="241"/>
    </location>
</feature>
<comment type="caution">
    <text evidence="3">The sequence shown here is derived from an EMBL/GenBank/DDBJ whole genome shotgun (WGS) entry which is preliminary data.</text>
</comment>
<evidence type="ECO:0000313" key="4">
    <source>
        <dbReference type="Proteomes" id="UP000308549"/>
    </source>
</evidence>
<feature type="region of interest" description="Disordered" evidence="1">
    <location>
        <begin position="370"/>
        <end position="500"/>
    </location>
</feature>
<feature type="compositionally biased region" description="Low complexity" evidence="1">
    <location>
        <begin position="1020"/>
        <end position="1047"/>
    </location>
</feature>
<feature type="compositionally biased region" description="Polar residues" evidence="1">
    <location>
        <begin position="595"/>
        <end position="632"/>
    </location>
</feature>
<feature type="compositionally biased region" description="Low complexity" evidence="1">
    <location>
        <begin position="873"/>
        <end position="887"/>
    </location>
</feature>
<feature type="compositionally biased region" description="Basic and acidic residues" evidence="1">
    <location>
        <begin position="696"/>
        <end position="708"/>
    </location>
</feature>
<proteinExistence type="predicted"/>
<gene>
    <name evidence="3" type="ORF">B0A50_07201</name>
</gene>
<dbReference type="Proteomes" id="UP000308549">
    <property type="component" value="Unassembled WGS sequence"/>
</dbReference>
<feature type="compositionally biased region" description="Basic and acidic residues" evidence="1">
    <location>
        <begin position="227"/>
        <end position="237"/>
    </location>
</feature>
<feature type="compositionally biased region" description="Basic residues" evidence="1">
    <location>
        <begin position="525"/>
        <end position="534"/>
    </location>
</feature>
<reference evidence="3 4" key="1">
    <citation type="submission" date="2017-03" db="EMBL/GenBank/DDBJ databases">
        <title>Genomes of endolithic fungi from Antarctica.</title>
        <authorList>
            <person name="Coleine C."/>
            <person name="Masonjones S."/>
            <person name="Stajich J.E."/>
        </authorList>
    </citation>
    <scope>NUCLEOTIDE SEQUENCE [LARGE SCALE GENOMIC DNA]</scope>
    <source>
        <strain evidence="3 4">CCFEE 6315</strain>
    </source>
</reference>
<dbReference type="PANTHER" id="PTHR37327">
    <property type="entry name" value="CHROMOSOME 1, WHOLE GENOME SHOTGUN SEQUENCE"/>
    <property type="match status" value="1"/>
</dbReference>
<keyword evidence="4" id="KW-1185">Reference proteome</keyword>
<feature type="domain" description="MIT" evidence="2">
    <location>
        <begin position="239"/>
        <end position="304"/>
    </location>
</feature>
<sequence>MSQDLKRRRSVAVEPAGHGENEGLGNLNRWSHSTNSSVASVGNTRRSRGGSGASLMEHHLSPQQRSAASIEQSSRSSPQRQALARRNPYSPDSSPGAVRRQASRPDFYTSSLTALPPLHTTPALINEDTESPSTIQTIATPSTQSSYIHDYFGGDDSISPRNTARNKKPAIIRNYTAPMTAANARKNTGPEAPTREQLRRSSTSDRTERESKPTSTGDEKKHKRSKTREGREKDKKAMLSKALQKANTAVLLDNAQNFEGALDAYSDACRLLQQVMDLSSADEDKRKLEAIWVTYTNRIEELKQLEPDRPSTAEDKTLPARPMSDDSIDVSSGSAHPRDSAVIETATMQRIVDVPRVSYPARDDKGTLFSRTIDAVEGSSKPEDMREVEEEQPAVAQRSLNLPLVGGGQYMPAPLSPRKLPSSGLRPEAEEAWTQEHGDESEQSSALSDTPLAQAETDDQSMTWLDTIDESGSETASMHRRSGDGLRRNHIRGSSDAAYPDFDTAFDAAVEAAYDEGYEPDMEARRKRKTAFKHAPKESIQISSGEIKELTSPTNEYHPTGSLGSELDDEEEEERLLDEITSDYAQGFNFDLSSKSALPRQSDSSGYSRSTWQSSQASGDRNTAATSLSTVAEDSLIPAEDPKLAEKPSSIGTLRPEQLPSASPAMALPQVPAASGNRLSGVRDRRLSGQSNLKQLKIETNAKPEARKRASTFHHSPSPRHETHEEKSALDKDFKFGTTLAPTPSDVQHDLILTSPPTLDMRSAGLEIPRPQTAAASEYRRSLEESPGELRSAVRPNLFKKNKSSVSLREHTILTSSPDDSAPSLMTPMSSSFMGFSHKRNQDPLTSQRAKFSSIDSSYAPSLSSGGAYLFDTSLTTQQPPTSPRSLNTTSQPAGLEPCPESFLLRPFWLMRGLASTLIHPKGGFLTTKLFVPREVWQTRGVKLRSVEDKVANCDLLTAALGRLAGVDTFDADAVMEELQSFEEVMERVQAALTKKLGSDVGLQGISALFKDAAPAAGAASSSSATTGSAGQNSSTDATTGAAGGPEKAAKPKESKSYLHSWRKLRSKSSGTPLASPHIGGSKAAAAAADKEVPVMASVPMTSFVPVEPRRGGGGGGGAGKRDARNVVFEGPQREYMGSLARLCEGVGILDQIARQVEDPGLKHSSPTHVGLELSIRHAAEFFAFYLCRFVLADLGILMDKFVKRGTEWVLS</sequence>
<feature type="compositionally biased region" description="Basic and acidic residues" evidence="1">
    <location>
        <begin position="305"/>
        <end position="318"/>
    </location>
</feature>
<feature type="region of interest" description="Disordered" evidence="1">
    <location>
        <begin position="1020"/>
        <end position="1085"/>
    </location>
</feature>
<feature type="region of interest" description="Disordered" evidence="1">
    <location>
        <begin position="595"/>
        <end position="661"/>
    </location>
</feature>
<dbReference type="PANTHER" id="PTHR37327:SF1">
    <property type="entry name" value="MICROTUBULE INTERACTING AND TRANSPORT DOMAIN-CONTAINING PROTEIN"/>
    <property type="match status" value="1"/>
</dbReference>
<feature type="compositionally biased region" description="Basic residues" evidence="1">
    <location>
        <begin position="1"/>
        <end position="10"/>
    </location>
</feature>
<feature type="region of interest" description="Disordered" evidence="1">
    <location>
        <begin position="675"/>
        <end position="728"/>
    </location>
</feature>
<protein>
    <recommendedName>
        <fullName evidence="2">MIT domain-containing protein</fullName>
    </recommendedName>
</protein>